<keyword evidence="3" id="KW-1185">Reference proteome</keyword>
<proteinExistence type="predicted"/>
<sequence length="173" mass="19188">MSEQLSDWTHNVTDIPAGGLDRERDASESERAAIAEALKLLKLDRLTTRYRIKLQGDGSYRLTGKVIAAVEQACVVTLNPVPDDIDATFDVEFRHEVDDPDDDEEASVLAGPDVDILERGVIPVGRIVFETVSASLDPYPRREGAEFDWQDPHQADPKETSPFAALSQLKDKK</sequence>
<evidence type="ECO:0000313" key="2">
    <source>
        <dbReference type="EMBL" id="ADJ23102.1"/>
    </source>
</evidence>
<feature type="region of interest" description="Disordered" evidence="1">
    <location>
        <begin position="1"/>
        <end position="26"/>
    </location>
</feature>
<protein>
    <recommendedName>
        <fullName evidence="4">DUF177 domain-containing protein</fullName>
    </recommendedName>
</protein>
<evidence type="ECO:0000313" key="3">
    <source>
        <dbReference type="Proteomes" id="UP000002033"/>
    </source>
</evidence>
<dbReference type="Pfam" id="PF02620">
    <property type="entry name" value="YceD"/>
    <property type="match status" value="1"/>
</dbReference>
<dbReference type="AlphaFoldDB" id="D8JWI9"/>
<dbReference type="OrthoDB" id="8443793at2"/>
<dbReference type="Proteomes" id="UP000002033">
    <property type="component" value="Chromosome"/>
</dbReference>
<gene>
    <name evidence="2" type="ordered locus">Hden_1290</name>
</gene>
<accession>D8JWI9</accession>
<dbReference type="eggNOG" id="COG1399">
    <property type="taxonomic scope" value="Bacteria"/>
</dbReference>
<reference evidence="3" key="1">
    <citation type="journal article" date="2011" name="J. Bacteriol.">
        <title>Genome sequences of eight morphologically diverse alphaproteobacteria.</title>
        <authorList>
            <consortium name="US DOE Joint Genome Institute"/>
            <person name="Brown P.J."/>
            <person name="Kysela D.T."/>
            <person name="Buechlein A."/>
            <person name="Hemmerich C."/>
            <person name="Brun Y.V."/>
        </authorList>
    </citation>
    <scope>NUCLEOTIDE SEQUENCE [LARGE SCALE GENOMIC DNA]</scope>
    <source>
        <strain evidence="3">ATCC 51888 / DSM 1869 / NCIB 11706 / TK 0415</strain>
    </source>
</reference>
<dbReference type="EMBL" id="CP002083">
    <property type="protein sequence ID" value="ADJ23102.1"/>
    <property type="molecule type" value="Genomic_DNA"/>
</dbReference>
<organism evidence="2 3">
    <name type="scientific">Hyphomicrobium denitrificans (strain ATCC 51888 / DSM 1869 / NCIMB 11706 / TK 0415)</name>
    <dbReference type="NCBI Taxonomy" id="582899"/>
    <lineage>
        <taxon>Bacteria</taxon>
        <taxon>Pseudomonadati</taxon>
        <taxon>Pseudomonadota</taxon>
        <taxon>Alphaproteobacteria</taxon>
        <taxon>Hyphomicrobiales</taxon>
        <taxon>Hyphomicrobiaceae</taxon>
        <taxon>Hyphomicrobium</taxon>
    </lineage>
</organism>
<feature type="compositionally biased region" description="Polar residues" evidence="1">
    <location>
        <begin position="1"/>
        <end position="12"/>
    </location>
</feature>
<feature type="region of interest" description="Disordered" evidence="1">
    <location>
        <begin position="139"/>
        <end position="173"/>
    </location>
</feature>
<feature type="compositionally biased region" description="Basic and acidic residues" evidence="1">
    <location>
        <begin position="139"/>
        <end position="159"/>
    </location>
</feature>
<dbReference type="InterPro" id="IPR003772">
    <property type="entry name" value="YceD"/>
</dbReference>
<evidence type="ECO:0008006" key="4">
    <source>
        <dbReference type="Google" id="ProtNLM"/>
    </source>
</evidence>
<dbReference type="STRING" id="582899.Hden_1290"/>
<dbReference type="KEGG" id="hdn:Hden_1290"/>
<name>D8JWI9_HYPDA</name>
<dbReference type="RefSeq" id="WP_013215317.1">
    <property type="nucleotide sequence ID" value="NC_014313.1"/>
</dbReference>
<evidence type="ECO:0000256" key="1">
    <source>
        <dbReference type="SAM" id="MobiDB-lite"/>
    </source>
</evidence>
<dbReference type="HOGENOM" id="CLU_088841_0_1_5"/>